<evidence type="ECO:0000313" key="2">
    <source>
        <dbReference type="EMBL" id="GER52749.1"/>
    </source>
</evidence>
<keyword evidence="1" id="KW-0812">Transmembrane</keyword>
<name>A0A5A7R5J8_STRAF</name>
<organism evidence="2 3">
    <name type="scientific">Striga asiatica</name>
    <name type="common">Asiatic witchweed</name>
    <name type="synonym">Buchnera asiatica</name>
    <dbReference type="NCBI Taxonomy" id="4170"/>
    <lineage>
        <taxon>Eukaryota</taxon>
        <taxon>Viridiplantae</taxon>
        <taxon>Streptophyta</taxon>
        <taxon>Embryophyta</taxon>
        <taxon>Tracheophyta</taxon>
        <taxon>Spermatophyta</taxon>
        <taxon>Magnoliopsida</taxon>
        <taxon>eudicotyledons</taxon>
        <taxon>Gunneridae</taxon>
        <taxon>Pentapetalae</taxon>
        <taxon>asterids</taxon>
        <taxon>lamiids</taxon>
        <taxon>Lamiales</taxon>
        <taxon>Orobanchaceae</taxon>
        <taxon>Buchnereae</taxon>
        <taxon>Striga</taxon>
    </lineage>
</organism>
<accession>A0A5A7R5J8</accession>
<keyword evidence="1" id="KW-0472">Membrane</keyword>
<keyword evidence="3" id="KW-1185">Reference proteome</keyword>
<gene>
    <name evidence="2" type="ORF">STAS_30224</name>
</gene>
<comment type="caution">
    <text evidence="2">The sequence shown here is derived from an EMBL/GenBank/DDBJ whole genome shotgun (WGS) entry which is preliminary data.</text>
</comment>
<sequence>MSGSFVLKSDPNVFVLMDLKSGNLEFLFLFGLSGWIYSYCLGIECKARGGFRYVYQQWSIGIGVHMRVDSGKEMGYKLICVHTATIPTYFMKLNNNYCIVVSTSISYCAHPHLLFIDAGIVLPGIYGLMNPVLGIDVIYEPGLGVDYL</sequence>
<protein>
    <submittedName>
        <fullName evidence="2">Sodium-and chloride-dependent glycinetransporter 1</fullName>
    </submittedName>
</protein>
<evidence type="ECO:0000313" key="3">
    <source>
        <dbReference type="Proteomes" id="UP000325081"/>
    </source>
</evidence>
<reference evidence="3" key="1">
    <citation type="journal article" date="2019" name="Curr. Biol.">
        <title>Genome Sequence of Striga asiatica Provides Insight into the Evolution of Plant Parasitism.</title>
        <authorList>
            <person name="Yoshida S."/>
            <person name="Kim S."/>
            <person name="Wafula E.K."/>
            <person name="Tanskanen J."/>
            <person name="Kim Y.M."/>
            <person name="Honaas L."/>
            <person name="Yang Z."/>
            <person name="Spallek T."/>
            <person name="Conn C.E."/>
            <person name="Ichihashi Y."/>
            <person name="Cheong K."/>
            <person name="Cui S."/>
            <person name="Der J.P."/>
            <person name="Gundlach H."/>
            <person name="Jiao Y."/>
            <person name="Hori C."/>
            <person name="Ishida J.K."/>
            <person name="Kasahara H."/>
            <person name="Kiba T."/>
            <person name="Kim M.S."/>
            <person name="Koo N."/>
            <person name="Laohavisit A."/>
            <person name="Lee Y.H."/>
            <person name="Lumba S."/>
            <person name="McCourt P."/>
            <person name="Mortimer J.C."/>
            <person name="Mutuku J.M."/>
            <person name="Nomura T."/>
            <person name="Sasaki-Sekimoto Y."/>
            <person name="Seto Y."/>
            <person name="Wang Y."/>
            <person name="Wakatake T."/>
            <person name="Sakakibara H."/>
            <person name="Demura T."/>
            <person name="Yamaguchi S."/>
            <person name="Yoneyama K."/>
            <person name="Manabe R.I."/>
            <person name="Nelson D.C."/>
            <person name="Schulman A.H."/>
            <person name="Timko M.P."/>
            <person name="dePamphilis C.W."/>
            <person name="Choi D."/>
            <person name="Shirasu K."/>
        </authorList>
    </citation>
    <scope>NUCLEOTIDE SEQUENCE [LARGE SCALE GENOMIC DNA]</scope>
    <source>
        <strain evidence="3">cv. UVA1</strain>
    </source>
</reference>
<dbReference type="Proteomes" id="UP000325081">
    <property type="component" value="Unassembled WGS sequence"/>
</dbReference>
<proteinExistence type="predicted"/>
<feature type="transmembrane region" description="Helical" evidence="1">
    <location>
        <begin position="26"/>
        <end position="43"/>
    </location>
</feature>
<evidence type="ECO:0000256" key="1">
    <source>
        <dbReference type="SAM" id="Phobius"/>
    </source>
</evidence>
<keyword evidence="1" id="KW-1133">Transmembrane helix</keyword>
<dbReference type="AlphaFoldDB" id="A0A5A7R5J8"/>
<dbReference type="EMBL" id="BKCP01010514">
    <property type="protein sequence ID" value="GER52749.1"/>
    <property type="molecule type" value="Genomic_DNA"/>
</dbReference>